<name>X1P9I3_9ZZZZ</name>
<reference evidence="1" key="1">
    <citation type="journal article" date="2014" name="Front. Microbiol.">
        <title>High frequency of phylogenetically diverse reductive dehalogenase-homologous genes in deep subseafloor sedimentary metagenomes.</title>
        <authorList>
            <person name="Kawai M."/>
            <person name="Futagami T."/>
            <person name="Toyoda A."/>
            <person name="Takaki Y."/>
            <person name="Nishi S."/>
            <person name="Hori S."/>
            <person name="Arai W."/>
            <person name="Tsubouchi T."/>
            <person name="Morono Y."/>
            <person name="Uchiyama I."/>
            <person name="Ito T."/>
            <person name="Fujiyama A."/>
            <person name="Inagaki F."/>
            <person name="Takami H."/>
        </authorList>
    </citation>
    <scope>NUCLEOTIDE SEQUENCE</scope>
    <source>
        <strain evidence="1">Expedition CK06-06</strain>
    </source>
</reference>
<comment type="caution">
    <text evidence="1">The sequence shown here is derived from an EMBL/GenBank/DDBJ whole genome shotgun (WGS) entry which is preliminary data.</text>
</comment>
<organism evidence="1">
    <name type="scientific">marine sediment metagenome</name>
    <dbReference type="NCBI Taxonomy" id="412755"/>
    <lineage>
        <taxon>unclassified sequences</taxon>
        <taxon>metagenomes</taxon>
        <taxon>ecological metagenomes</taxon>
    </lineage>
</organism>
<dbReference type="AlphaFoldDB" id="X1P9I3"/>
<proteinExistence type="predicted"/>
<protein>
    <submittedName>
        <fullName evidence="1">Uncharacterized protein</fullName>
    </submittedName>
</protein>
<sequence>MLIEIQERIVITQKDVDKIIKDYEKMSKKFSIGIGGWMGDRNDIIREIKKLSEVGKQILLMRYKFNKWKKEQENK</sequence>
<accession>X1P9I3</accession>
<dbReference type="EMBL" id="BARV01040279">
    <property type="protein sequence ID" value="GAI52483.1"/>
    <property type="molecule type" value="Genomic_DNA"/>
</dbReference>
<evidence type="ECO:0000313" key="1">
    <source>
        <dbReference type="EMBL" id="GAI52483.1"/>
    </source>
</evidence>
<gene>
    <name evidence="1" type="ORF">S06H3_61426</name>
</gene>